<dbReference type="EMBL" id="NPKJ01000073">
    <property type="protein sequence ID" value="PAQ05217.1"/>
    <property type="molecule type" value="Genomic_DNA"/>
</dbReference>
<evidence type="ECO:0000313" key="1">
    <source>
        <dbReference type="EMBL" id="PAQ05217.1"/>
    </source>
</evidence>
<accession>A0A271LBF9</accession>
<proteinExistence type="predicted"/>
<dbReference type="OrthoDB" id="8420487at2"/>
<keyword evidence="2" id="KW-1185">Reference proteome</keyword>
<dbReference type="Proteomes" id="UP000216442">
    <property type="component" value="Unassembled WGS sequence"/>
</dbReference>
<reference evidence="1 2" key="1">
    <citation type="submission" date="2017-08" db="EMBL/GenBank/DDBJ databases">
        <title>Mesorhizobium wenxinae sp. nov., a novel rhizobial species isolated from root nodules of chickpea (Cicer arietinum L.).</title>
        <authorList>
            <person name="Zhang J."/>
        </authorList>
    </citation>
    <scope>NUCLEOTIDE SEQUENCE [LARGE SCALE GENOMIC DNA]</scope>
    <source>
        <strain evidence="1 2">SDW018</strain>
    </source>
</reference>
<comment type="caution">
    <text evidence="1">The sequence shown here is derived from an EMBL/GenBank/DDBJ whole genome shotgun (WGS) entry which is preliminary data.</text>
</comment>
<dbReference type="RefSeq" id="WP_095496111.1">
    <property type="nucleotide sequence ID" value="NZ_NPKJ01000073.1"/>
</dbReference>
<protein>
    <submittedName>
        <fullName evidence="1">Uncharacterized protein</fullName>
    </submittedName>
</protein>
<name>A0A271LBF9_9HYPH</name>
<sequence length="173" mass="18525">MTTTNDAIAAIERRIGIPKSRGVTVSRRLTEHGLLPAGAPGKAPELDRADFVTLLIGLASDAPLSRVADAVATYRELTPAGTPIDVLPASLQFSAGNFLDVLTDAPENSSHMQIEFVSTWPGVTIHYADGTVRRFVKPGSDASRWQHSGYLKSTTINGSAYRDCVRDLFGASK</sequence>
<dbReference type="AlphaFoldDB" id="A0A271LBF9"/>
<organism evidence="1 2">
    <name type="scientific">Mesorhizobium temperatum</name>
    <dbReference type="NCBI Taxonomy" id="241416"/>
    <lineage>
        <taxon>Bacteria</taxon>
        <taxon>Pseudomonadati</taxon>
        <taxon>Pseudomonadota</taxon>
        <taxon>Alphaproteobacteria</taxon>
        <taxon>Hyphomicrobiales</taxon>
        <taxon>Phyllobacteriaceae</taxon>
        <taxon>Mesorhizobium</taxon>
    </lineage>
</organism>
<gene>
    <name evidence="1" type="ORF">CIT26_30930</name>
</gene>
<evidence type="ECO:0000313" key="2">
    <source>
        <dbReference type="Proteomes" id="UP000216442"/>
    </source>
</evidence>